<dbReference type="SUPFAM" id="SSF51419">
    <property type="entry name" value="PLP-binding barrel"/>
    <property type="match status" value="1"/>
</dbReference>
<dbReference type="STRING" id="396268.IV45_GL000457"/>
<dbReference type="InterPro" id="IPR022643">
    <property type="entry name" value="De-COase2_C"/>
</dbReference>
<dbReference type="PANTHER" id="PTHR43727">
    <property type="entry name" value="DIAMINOPIMELATE DECARBOXYLASE"/>
    <property type="match status" value="1"/>
</dbReference>
<comment type="subunit">
    <text evidence="5">Homodimer.</text>
</comment>
<keyword evidence="5" id="KW-0028">Amino-acid biosynthesis</keyword>
<evidence type="ECO:0000256" key="5">
    <source>
        <dbReference type="HAMAP-Rule" id="MF_02120"/>
    </source>
</evidence>
<evidence type="ECO:0000313" key="12">
    <source>
        <dbReference type="Proteomes" id="UP000050934"/>
    </source>
</evidence>
<comment type="similarity">
    <text evidence="5">Belongs to the Orn/Lys/Arg decarboxylase class-II family. LysA subfamily.</text>
</comment>
<dbReference type="FunFam" id="3.20.20.10:FF:000003">
    <property type="entry name" value="Diaminopimelate decarboxylase"/>
    <property type="match status" value="1"/>
</dbReference>
<feature type="binding site" evidence="5">
    <location>
        <position position="250"/>
    </location>
    <ligand>
        <name>pyridoxal 5'-phosphate</name>
        <dbReference type="ChEBI" id="CHEBI:597326"/>
    </ligand>
</feature>
<dbReference type="InterPro" id="IPR022644">
    <property type="entry name" value="De-COase2_N"/>
</dbReference>
<keyword evidence="12" id="KW-1185">Reference proteome</keyword>
<keyword evidence="4 5" id="KW-0456">Lyase</keyword>
<evidence type="ECO:0000256" key="6">
    <source>
        <dbReference type="NCBIfam" id="TIGR01048"/>
    </source>
</evidence>
<dbReference type="InterPro" id="IPR000183">
    <property type="entry name" value="Orn/DAP/Arg_de-COase"/>
</dbReference>
<feature type="domain" description="Orn/DAP/Arg decarboxylase 2 C-terminal" evidence="9">
    <location>
        <begin position="36"/>
        <end position="391"/>
    </location>
</feature>
<feature type="modified residue" description="N6-(pyridoxal phosphate)lysine" evidence="5 7">
    <location>
        <position position="68"/>
    </location>
</feature>
<dbReference type="PATRIC" id="fig|396268.3.peg.464"/>
<comment type="caution">
    <text evidence="11">The sequence shown here is derived from an EMBL/GenBank/DDBJ whole genome shotgun (WGS) entry which is preliminary data.</text>
</comment>
<dbReference type="NCBIfam" id="TIGR01048">
    <property type="entry name" value="lysA"/>
    <property type="match status" value="1"/>
</dbReference>
<dbReference type="UniPathway" id="UPA00034">
    <property type="reaction ID" value="UER00027"/>
</dbReference>
<dbReference type="GO" id="GO:0008836">
    <property type="term" value="F:diaminopimelate decarboxylase activity"/>
    <property type="evidence" value="ECO:0007669"/>
    <property type="project" value="UniProtKB-UniRule"/>
</dbReference>
<name>A0A0R2I229_9LACO</name>
<dbReference type="GO" id="GO:0009089">
    <property type="term" value="P:lysine biosynthetic process via diaminopimelate"/>
    <property type="evidence" value="ECO:0007669"/>
    <property type="project" value="UniProtKB-UniRule"/>
</dbReference>
<gene>
    <name evidence="5" type="primary">lysA</name>
    <name evidence="11" type="ORF">IV45_GL000457</name>
</gene>
<dbReference type="InterPro" id="IPR009006">
    <property type="entry name" value="Ala_racemase/Decarboxylase_C"/>
</dbReference>
<dbReference type="AlphaFoldDB" id="A0A0R2I229"/>
<keyword evidence="3 5" id="KW-0663">Pyridoxal phosphate</keyword>
<evidence type="ECO:0000259" key="9">
    <source>
        <dbReference type="Pfam" id="PF00278"/>
    </source>
</evidence>
<feature type="binding site" evidence="5">
    <location>
        <position position="337"/>
    </location>
    <ligand>
        <name>substrate</name>
    </ligand>
</feature>
<comment type="pathway">
    <text evidence="5 8">Amino-acid biosynthesis; L-lysine biosynthesis via DAP pathway; L-lysine from DL-2,6-diaminopimelate: step 1/1.</text>
</comment>
<dbReference type="InterPro" id="IPR029066">
    <property type="entry name" value="PLP-binding_barrel"/>
</dbReference>
<evidence type="ECO:0000259" key="10">
    <source>
        <dbReference type="Pfam" id="PF02784"/>
    </source>
</evidence>
<comment type="function">
    <text evidence="5">Specifically catalyzes the decarboxylation of meso-diaminopimelate (meso-DAP) to L-lysine.</text>
</comment>
<evidence type="ECO:0000256" key="8">
    <source>
        <dbReference type="RuleBase" id="RU003738"/>
    </source>
</evidence>
<dbReference type="PRINTS" id="PR01179">
    <property type="entry name" value="ODADCRBXLASE"/>
</dbReference>
<keyword evidence="2 5" id="KW-0210">Decarboxylase</keyword>
<feature type="binding site" evidence="5">
    <location>
        <position position="333"/>
    </location>
    <ligand>
        <name>substrate</name>
    </ligand>
</feature>
<dbReference type="PANTHER" id="PTHR43727:SF2">
    <property type="entry name" value="GROUP IV DECARBOXYLASE"/>
    <property type="match status" value="1"/>
</dbReference>
<protein>
    <recommendedName>
        <fullName evidence="5 6">Diaminopimelate decarboxylase</fullName>
        <shortName evidence="5">DAP decarboxylase</shortName>
        <shortName evidence="5">DAPDC</shortName>
        <ecNumber evidence="5 6">4.1.1.20</ecNumber>
    </recommendedName>
</protein>
<comment type="catalytic activity">
    <reaction evidence="5 8">
        <text>meso-2,6-diaminopimelate + H(+) = L-lysine + CO2</text>
        <dbReference type="Rhea" id="RHEA:15101"/>
        <dbReference type="ChEBI" id="CHEBI:15378"/>
        <dbReference type="ChEBI" id="CHEBI:16526"/>
        <dbReference type="ChEBI" id="CHEBI:32551"/>
        <dbReference type="ChEBI" id="CHEBI:57791"/>
        <dbReference type="EC" id="4.1.1.20"/>
    </reaction>
</comment>
<dbReference type="Pfam" id="PF00278">
    <property type="entry name" value="Orn_DAP_Arg_deC"/>
    <property type="match status" value="1"/>
</dbReference>
<dbReference type="Pfam" id="PF02784">
    <property type="entry name" value="Orn_Arg_deC_N"/>
    <property type="match status" value="1"/>
</dbReference>
<proteinExistence type="inferred from homology"/>
<evidence type="ECO:0000313" key="11">
    <source>
        <dbReference type="EMBL" id="KRN58830.1"/>
    </source>
</evidence>
<dbReference type="Gene3D" id="3.20.20.10">
    <property type="entry name" value="Alanine racemase"/>
    <property type="match status" value="1"/>
</dbReference>
<evidence type="ECO:0000256" key="2">
    <source>
        <dbReference type="ARBA" id="ARBA00022793"/>
    </source>
</evidence>
<evidence type="ECO:0000256" key="1">
    <source>
        <dbReference type="ARBA" id="ARBA00001933"/>
    </source>
</evidence>
<evidence type="ECO:0000256" key="4">
    <source>
        <dbReference type="ARBA" id="ARBA00023239"/>
    </source>
</evidence>
<dbReference type="GO" id="GO:0030170">
    <property type="term" value="F:pyridoxal phosphate binding"/>
    <property type="evidence" value="ECO:0007669"/>
    <property type="project" value="UniProtKB-UniRule"/>
</dbReference>
<dbReference type="EC" id="4.1.1.20" evidence="5 6"/>
<feature type="binding site" evidence="5">
    <location>
        <begin position="292"/>
        <end position="295"/>
    </location>
    <ligand>
        <name>pyridoxal 5'-phosphate</name>
        <dbReference type="ChEBI" id="CHEBI:597326"/>
    </ligand>
</feature>
<comment type="cofactor">
    <cofactor evidence="1 5 7 8">
        <name>pyridoxal 5'-phosphate</name>
        <dbReference type="ChEBI" id="CHEBI:597326"/>
    </cofactor>
</comment>
<feature type="binding site" evidence="5">
    <location>
        <position position="295"/>
    </location>
    <ligand>
        <name>substrate</name>
    </ligand>
</feature>
<dbReference type="Gene3D" id="2.40.37.10">
    <property type="entry name" value="Lyase, Ornithine Decarboxylase, Chain A, domain 1"/>
    <property type="match status" value="1"/>
</dbReference>
<feature type="active site" description="Proton donor" evidence="7">
    <location>
        <position position="364"/>
    </location>
</feature>
<dbReference type="SUPFAM" id="SSF50621">
    <property type="entry name" value="Alanine racemase C-terminal domain-like"/>
    <property type="match status" value="1"/>
</dbReference>
<accession>A0A0R2I229</accession>
<dbReference type="PRINTS" id="PR01181">
    <property type="entry name" value="DAPDCRBXLASE"/>
</dbReference>
<keyword evidence="5 8" id="KW-0457">Lysine biosynthesis</keyword>
<organism evidence="11 12">
    <name type="scientific">Limosilactobacillus secaliphilus</name>
    <dbReference type="NCBI Taxonomy" id="396268"/>
    <lineage>
        <taxon>Bacteria</taxon>
        <taxon>Bacillati</taxon>
        <taxon>Bacillota</taxon>
        <taxon>Bacilli</taxon>
        <taxon>Lactobacillales</taxon>
        <taxon>Lactobacillaceae</taxon>
        <taxon>Limosilactobacillus</taxon>
    </lineage>
</organism>
<feature type="domain" description="Orn/DAP/Arg decarboxylase 2 N-terminal" evidence="10">
    <location>
        <begin position="41"/>
        <end position="298"/>
    </location>
</feature>
<dbReference type="CDD" id="cd06828">
    <property type="entry name" value="PLPDE_III_DapDC"/>
    <property type="match status" value="1"/>
</dbReference>
<reference evidence="11 12" key="1">
    <citation type="journal article" date="2015" name="Genome Announc.">
        <title>Expanding the biotechnology potential of lactobacilli through comparative genomics of 213 strains and associated genera.</title>
        <authorList>
            <person name="Sun Z."/>
            <person name="Harris H.M."/>
            <person name="McCann A."/>
            <person name="Guo C."/>
            <person name="Argimon S."/>
            <person name="Zhang W."/>
            <person name="Yang X."/>
            <person name="Jeffery I.B."/>
            <person name="Cooney J.C."/>
            <person name="Kagawa T.F."/>
            <person name="Liu W."/>
            <person name="Song Y."/>
            <person name="Salvetti E."/>
            <person name="Wrobel A."/>
            <person name="Rasinkangas P."/>
            <person name="Parkhill J."/>
            <person name="Rea M.C."/>
            <person name="O'Sullivan O."/>
            <person name="Ritari J."/>
            <person name="Douillard F.P."/>
            <person name="Paul Ross R."/>
            <person name="Yang R."/>
            <person name="Briner A.E."/>
            <person name="Felis G.E."/>
            <person name="de Vos W.M."/>
            <person name="Barrangou R."/>
            <person name="Klaenhammer T.R."/>
            <person name="Caufield P.W."/>
            <person name="Cui Y."/>
            <person name="Zhang H."/>
            <person name="O'Toole P.W."/>
        </authorList>
    </citation>
    <scope>NUCLEOTIDE SEQUENCE [LARGE SCALE GENOMIC DNA]</scope>
    <source>
        <strain evidence="11 12">DSM 17896</strain>
    </source>
</reference>
<feature type="binding site" evidence="5">
    <location>
        <position position="365"/>
    </location>
    <ligand>
        <name>substrate</name>
    </ligand>
</feature>
<dbReference type="InterPro" id="IPR002986">
    <property type="entry name" value="DAP_deCOOHase_LysA"/>
</dbReference>
<dbReference type="EMBL" id="JQBW01000009">
    <property type="protein sequence ID" value="KRN58830.1"/>
    <property type="molecule type" value="Genomic_DNA"/>
</dbReference>
<feature type="binding site" evidence="5">
    <location>
        <position position="393"/>
    </location>
    <ligand>
        <name>substrate</name>
    </ligand>
</feature>
<dbReference type="HAMAP" id="MF_02120">
    <property type="entry name" value="LysA"/>
    <property type="match status" value="1"/>
</dbReference>
<feature type="binding site" evidence="5">
    <location>
        <position position="393"/>
    </location>
    <ligand>
        <name>pyridoxal 5'-phosphate</name>
        <dbReference type="ChEBI" id="CHEBI:597326"/>
    </ligand>
</feature>
<evidence type="ECO:0000256" key="3">
    <source>
        <dbReference type="ARBA" id="ARBA00022898"/>
    </source>
</evidence>
<evidence type="ECO:0000256" key="7">
    <source>
        <dbReference type="PIRSR" id="PIRSR600183-50"/>
    </source>
</evidence>
<sequence length="440" mass="48374">MMNEQLTAENINSAGHLQIGGVDTLKLAEQFGTPLYVYDVSKIRNQIRHFKQVFEEKKVPYVISYASKAFCAMGIYQVIQQEGIHADVVSAGEMQTAIDASFPMQNISFHGNNKSVAELEMAIKHGVGLIIIDNFHEIDLLNRVLQEQQTTCKVMIRITPGIASHTHSYIATGQVDSKFGFDLQSGQADRALQMILKSSRMDLVGVHAHIGSQIFDSRGFDAAARKLVDVAAHWKSEYGYEAAAINVGGGFGIQYTAQQKPVAPEEFVEDIVSAIVDEVTKTDLKMPAIWIEPGRSLVGPAGYTLYTVGSRKEIPGGYEPFVAVDGGMGDNIRPALYHAEYETVYARDPQAPAVEQVRLCGKYCESGDILAEHQPLPQTKPGDVLAMLDTGAYGYAMASNYNRNPRPAVVFVENGQARLVVRRETPADVSRLDLNYLNIE</sequence>
<dbReference type="Proteomes" id="UP000050934">
    <property type="component" value="Unassembled WGS sequence"/>
</dbReference>